<keyword evidence="3" id="KW-0833">Ubl conjugation pathway</keyword>
<sequence length="228" mass="24194">MADEQINLPSLVVILVLSGLVLRYLFFSPPTTHAVARDSLAAQRSRESAVERIQQMFPQADRRTILWDLQRNGGNITATTERILAGRMETPPITFQPPPPPGSAPANGALGGASARQPGTLQQQAQATAAAAAAAAKTPSKPAPADLITRYNLKDKLGEKGEPESAPTPPTAASQGGKGTKAWSTNKAERQTLLQKRRDQMILEARRKMEAKIAAEKAAAAAKGSEVS</sequence>
<evidence type="ECO:0000256" key="5">
    <source>
        <dbReference type="ARBA" id="ARBA00022989"/>
    </source>
</evidence>
<feature type="domain" description="CUE" evidence="12">
    <location>
        <begin position="45"/>
        <end position="88"/>
    </location>
</feature>
<evidence type="ECO:0000259" key="12">
    <source>
        <dbReference type="PROSITE" id="PS51140"/>
    </source>
</evidence>
<keyword evidence="5 11" id="KW-1133">Transmembrane helix</keyword>
<name>A0AAE0TTU2_9PEZI</name>
<dbReference type="InterPro" id="IPR009060">
    <property type="entry name" value="UBA-like_sf"/>
</dbReference>
<keyword evidence="2 11" id="KW-0812">Transmembrane</keyword>
<evidence type="ECO:0000313" key="14">
    <source>
        <dbReference type="Proteomes" id="UP001287356"/>
    </source>
</evidence>
<comment type="subcellular location">
    <subcellularLocation>
        <location evidence="7">Endomembrane system</location>
        <topology evidence="7">Single-pass membrane protein</topology>
    </subcellularLocation>
    <subcellularLocation>
        <location evidence="1">Endoplasmic reticulum membrane</location>
    </subcellularLocation>
</comment>
<dbReference type="GO" id="GO:0005789">
    <property type="term" value="C:endoplasmic reticulum membrane"/>
    <property type="evidence" value="ECO:0007669"/>
    <property type="project" value="UniProtKB-SubCell"/>
</dbReference>
<dbReference type="SMART" id="SM00546">
    <property type="entry name" value="CUE"/>
    <property type="match status" value="1"/>
</dbReference>
<dbReference type="Gene3D" id="1.10.8.10">
    <property type="entry name" value="DNA helicase RuvA subunit, C-terminal domain"/>
    <property type="match status" value="1"/>
</dbReference>
<dbReference type="FunFam" id="1.10.8.10:FF:000050">
    <property type="entry name" value="Related to AMFR protein"/>
    <property type="match status" value="1"/>
</dbReference>
<evidence type="ECO:0000256" key="11">
    <source>
        <dbReference type="SAM" id="Phobius"/>
    </source>
</evidence>
<keyword evidence="14" id="KW-1185">Reference proteome</keyword>
<dbReference type="GO" id="GO:0043130">
    <property type="term" value="F:ubiquitin binding"/>
    <property type="evidence" value="ECO:0007669"/>
    <property type="project" value="InterPro"/>
</dbReference>
<evidence type="ECO:0000256" key="10">
    <source>
        <dbReference type="SAM" id="MobiDB-lite"/>
    </source>
</evidence>
<keyword evidence="4" id="KW-0256">Endoplasmic reticulum</keyword>
<organism evidence="13 14">
    <name type="scientific">Lasiosphaeria ovina</name>
    <dbReference type="NCBI Taxonomy" id="92902"/>
    <lineage>
        <taxon>Eukaryota</taxon>
        <taxon>Fungi</taxon>
        <taxon>Dikarya</taxon>
        <taxon>Ascomycota</taxon>
        <taxon>Pezizomycotina</taxon>
        <taxon>Sordariomycetes</taxon>
        <taxon>Sordariomycetidae</taxon>
        <taxon>Sordariales</taxon>
        <taxon>Lasiosphaeriaceae</taxon>
        <taxon>Lasiosphaeria</taxon>
    </lineage>
</organism>
<evidence type="ECO:0000256" key="1">
    <source>
        <dbReference type="ARBA" id="ARBA00004586"/>
    </source>
</evidence>
<evidence type="ECO:0000256" key="9">
    <source>
        <dbReference type="ARBA" id="ARBA00072899"/>
    </source>
</evidence>
<reference evidence="13" key="1">
    <citation type="journal article" date="2023" name="Mol. Phylogenet. Evol.">
        <title>Genome-scale phylogeny and comparative genomics of the fungal order Sordariales.</title>
        <authorList>
            <person name="Hensen N."/>
            <person name="Bonometti L."/>
            <person name="Westerberg I."/>
            <person name="Brannstrom I.O."/>
            <person name="Guillou S."/>
            <person name="Cros-Aarteil S."/>
            <person name="Calhoun S."/>
            <person name="Haridas S."/>
            <person name="Kuo A."/>
            <person name="Mondo S."/>
            <person name="Pangilinan J."/>
            <person name="Riley R."/>
            <person name="LaButti K."/>
            <person name="Andreopoulos B."/>
            <person name="Lipzen A."/>
            <person name="Chen C."/>
            <person name="Yan M."/>
            <person name="Daum C."/>
            <person name="Ng V."/>
            <person name="Clum A."/>
            <person name="Steindorff A."/>
            <person name="Ohm R.A."/>
            <person name="Martin F."/>
            <person name="Silar P."/>
            <person name="Natvig D.O."/>
            <person name="Lalanne C."/>
            <person name="Gautier V."/>
            <person name="Ament-Velasquez S.L."/>
            <person name="Kruys A."/>
            <person name="Hutchinson M.I."/>
            <person name="Powell A.J."/>
            <person name="Barry K."/>
            <person name="Miller A.N."/>
            <person name="Grigoriev I.V."/>
            <person name="Debuchy R."/>
            <person name="Gladieux P."/>
            <person name="Hiltunen Thoren M."/>
            <person name="Johannesson H."/>
        </authorList>
    </citation>
    <scope>NUCLEOTIDE SEQUENCE</scope>
    <source>
        <strain evidence="13">CBS 958.72</strain>
    </source>
</reference>
<accession>A0AAE0TTU2</accession>
<dbReference type="Pfam" id="PF02845">
    <property type="entry name" value="CUE"/>
    <property type="match status" value="1"/>
</dbReference>
<dbReference type="Proteomes" id="UP001287356">
    <property type="component" value="Unassembled WGS sequence"/>
</dbReference>
<gene>
    <name evidence="13" type="ORF">B0T24DRAFT_174443</name>
</gene>
<dbReference type="PROSITE" id="PS51140">
    <property type="entry name" value="CUE"/>
    <property type="match status" value="1"/>
</dbReference>
<dbReference type="SUPFAM" id="SSF46934">
    <property type="entry name" value="UBA-like"/>
    <property type="match status" value="1"/>
</dbReference>
<dbReference type="CDD" id="cd14424">
    <property type="entry name" value="CUE_Cue1p_like"/>
    <property type="match status" value="1"/>
</dbReference>
<dbReference type="InterPro" id="IPR003892">
    <property type="entry name" value="CUE"/>
</dbReference>
<evidence type="ECO:0000256" key="2">
    <source>
        <dbReference type="ARBA" id="ARBA00022692"/>
    </source>
</evidence>
<feature type="region of interest" description="Disordered" evidence="10">
    <location>
        <begin position="90"/>
        <end position="124"/>
    </location>
</feature>
<reference evidence="13" key="2">
    <citation type="submission" date="2023-06" db="EMBL/GenBank/DDBJ databases">
        <authorList>
            <consortium name="Lawrence Berkeley National Laboratory"/>
            <person name="Haridas S."/>
            <person name="Hensen N."/>
            <person name="Bonometti L."/>
            <person name="Westerberg I."/>
            <person name="Brannstrom I.O."/>
            <person name="Guillou S."/>
            <person name="Cros-Aarteil S."/>
            <person name="Calhoun S."/>
            <person name="Kuo A."/>
            <person name="Mondo S."/>
            <person name="Pangilinan J."/>
            <person name="Riley R."/>
            <person name="Labutti K."/>
            <person name="Andreopoulos B."/>
            <person name="Lipzen A."/>
            <person name="Chen C."/>
            <person name="Yanf M."/>
            <person name="Daum C."/>
            <person name="Ng V."/>
            <person name="Clum A."/>
            <person name="Steindorff A."/>
            <person name="Ohm R."/>
            <person name="Martin F."/>
            <person name="Silar P."/>
            <person name="Natvig D."/>
            <person name="Lalanne C."/>
            <person name="Gautier V."/>
            <person name="Ament-Velasquez S.L."/>
            <person name="Kruys A."/>
            <person name="Hutchinson M.I."/>
            <person name="Powell A.J."/>
            <person name="Barry K."/>
            <person name="Miller A.N."/>
            <person name="Grigoriev I.V."/>
            <person name="Debuchy R."/>
            <person name="Gladieux P."/>
            <person name="Thoren M.H."/>
            <person name="Johannesson H."/>
        </authorList>
    </citation>
    <scope>NUCLEOTIDE SEQUENCE</scope>
    <source>
        <strain evidence="13">CBS 958.72</strain>
    </source>
</reference>
<protein>
    <recommendedName>
        <fullName evidence="9">Coupling of ubiquitin conjugation to ER degradation protein 1</fullName>
    </recommendedName>
</protein>
<feature type="transmembrane region" description="Helical" evidence="11">
    <location>
        <begin position="6"/>
        <end position="27"/>
    </location>
</feature>
<evidence type="ECO:0000256" key="4">
    <source>
        <dbReference type="ARBA" id="ARBA00022824"/>
    </source>
</evidence>
<dbReference type="EMBL" id="JAULSN010000002">
    <property type="protein sequence ID" value="KAK3379915.1"/>
    <property type="molecule type" value="Genomic_DNA"/>
</dbReference>
<proteinExistence type="inferred from homology"/>
<dbReference type="AlphaFoldDB" id="A0AAE0TTU2"/>
<feature type="compositionally biased region" description="Low complexity" evidence="10">
    <location>
        <begin position="104"/>
        <end position="115"/>
    </location>
</feature>
<evidence type="ECO:0000256" key="6">
    <source>
        <dbReference type="ARBA" id="ARBA00023136"/>
    </source>
</evidence>
<evidence type="ECO:0000256" key="7">
    <source>
        <dbReference type="ARBA" id="ARBA00037847"/>
    </source>
</evidence>
<comment type="similarity">
    <text evidence="8">Belongs to the CUE1 family.</text>
</comment>
<evidence type="ECO:0000256" key="3">
    <source>
        <dbReference type="ARBA" id="ARBA00022786"/>
    </source>
</evidence>
<evidence type="ECO:0000256" key="8">
    <source>
        <dbReference type="ARBA" id="ARBA00061383"/>
    </source>
</evidence>
<feature type="region of interest" description="Disordered" evidence="10">
    <location>
        <begin position="157"/>
        <end position="187"/>
    </location>
</feature>
<feature type="compositionally biased region" description="Pro residues" evidence="10">
    <location>
        <begin position="94"/>
        <end position="103"/>
    </location>
</feature>
<evidence type="ECO:0000313" key="13">
    <source>
        <dbReference type="EMBL" id="KAK3379915.1"/>
    </source>
</evidence>
<comment type="caution">
    <text evidence="13">The sequence shown here is derived from an EMBL/GenBank/DDBJ whole genome shotgun (WGS) entry which is preliminary data.</text>
</comment>
<keyword evidence="6 11" id="KW-0472">Membrane</keyword>